<keyword evidence="1" id="KW-0812">Transmembrane</keyword>
<protein>
    <submittedName>
        <fullName evidence="2">Uncharacterized protein</fullName>
    </submittedName>
</protein>
<feature type="transmembrane region" description="Helical" evidence="1">
    <location>
        <begin position="12"/>
        <end position="32"/>
    </location>
</feature>
<proteinExistence type="predicted"/>
<dbReference type="RefSeq" id="WP_110984857.1">
    <property type="nucleotide sequence ID" value="NZ_CAWNWM010000002.1"/>
</dbReference>
<keyword evidence="1" id="KW-0472">Membrane</keyword>
<dbReference type="Proteomes" id="UP000248857">
    <property type="component" value="Unassembled WGS sequence"/>
</dbReference>
<name>A0A2W1JX58_9CYAN</name>
<dbReference type="EMBL" id="PQWO01000002">
    <property type="protein sequence ID" value="PZD74935.1"/>
    <property type="molecule type" value="Genomic_DNA"/>
</dbReference>
<organism evidence="2 3">
    <name type="scientific">Acaryochloris thomasi RCC1774</name>
    <dbReference type="NCBI Taxonomy" id="1764569"/>
    <lineage>
        <taxon>Bacteria</taxon>
        <taxon>Bacillati</taxon>
        <taxon>Cyanobacteriota</taxon>
        <taxon>Cyanophyceae</taxon>
        <taxon>Acaryochloridales</taxon>
        <taxon>Acaryochloridaceae</taxon>
        <taxon>Acaryochloris</taxon>
        <taxon>Acaryochloris thomasi</taxon>
    </lineage>
</organism>
<evidence type="ECO:0000313" key="3">
    <source>
        <dbReference type="Proteomes" id="UP000248857"/>
    </source>
</evidence>
<reference evidence="2 3" key="1">
    <citation type="journal article" date="2018" name="Sci. Rep.">
        <title>A novel species of the marine cyanobacterium Acaryochloris with a unique pigment content and lifestyle.</title>
        <authorList>
            <person name="Partensky F."/>
            <person name="Six C."/>
            <person name="Ratin M."/>
            <person name="Garczarek L."/>
            <person name="Vaulot D."/>
            <person name="Probert I."/>
            <person name="Calteau A."/>
            <person name="Gourvil P."/>
            <person name="Marie D."/>
            <person name="Grebert T."/>
            <person name="Bouchier C."/>
            <person name="Le Panse S."/>
            <person name="Gachenot M."/>
            <person name="Rodriguez F."/>
            <person name="Garrido J.L."/>
        </authorList>
    </citation>
    <scope>NUCLEOTIDE SEQUENCE [LARGE SCALE GENOMIC DNA]</scope>
    <source>
        <strain evidence="2 3">RCC1774</strain>
    </source>
</reference>
<evidence type="ECO:0000313" key="2">
    <source>
        <dbReference type="EMBL" id="PZD74935.1"/>
    </source>
</evidence>
<accession>A0A2W1JX58</accession>
<sequence length="80" mass="8801">MKDTLLNGLNTLLMLNVFFVMFSFVWFVAALLGESFGVSLGFQLWLSLWEPVFTPAIGVLMGGAVLTGILGQIFKRLQSS</sequence>
<keyword evidence="1" id="KW-1133">Transmembrane helix</keyword>
<dbReference type="AlphaFoldDB" id="A0A2W1JX58"/>
<dbReference type="OrthoDB" id="427287at2"/>
<comment type="caution">
    <text evidence="2">The sequence shown here is derived from an EMBL/GenBank/DDBJ whole genome shotgun (WGS) entry which is preliminary data.</text>
</comment>
<gene>
    <name evidence="2" type="ORF">C1752_00893</name>
</gene>
<evidence type="ECO:0000256" key="1">
    <source>
        <dbReference type="SAM" id="Phobius"/>
    </source>
</evidence>
<feature type="transmembrane region" description="Helical" evidence="1">
    <location>
        <begin position="52"/>
        <end position="74"/>
    </location>
</feature>
<keyword evidence="3" id="KW-1185">Reference proteome</keyword>